<proteinExistence type="predicted"/>
<reference evidence="1 2" key="1">
    <citation type="submission" date="2015-03" db="EMBL/GenBank/DDBJ databases">
        <title>Luteipulveratus halotolerans sp. nov., a novel actinobacterium (Dermacoccaceae) from Sarawak, Malaysia.</title>
        <authorList>
            <person name="Juboi H."/>
            <person name="Basik A."/>
            <person name="Shamsul S.S."/>
            <person name="Arnold P."/>
            <person name="Schmitt E.K."/>
            <person name="Sanglier J.-J."/>
            <person name="Yeo T."/>
        </authorList>
    </citation>
    <scope>NUCLEOTIDE SEQUENCE [LARGE SCALE GENOMIC DNA]</scope>
    <source>
        <strain evidence="1 2">MN07-A0370</strain>
    </source>
</reference>
<dbReference type="EMBL" id="CP011112">
    <property type="protein sequence ID" value="AKU15504.1"/>
    <property type="molecule type" value="Genomic_DNA"/>
</dbReference>
<dbReference type="AlphaFoldDB" id="A0A0K1JFL9"/>
<dbReference type="KEGG" id="lmoi:VV02_05895"/>
<evidence type="ECO:0000313" key="2">
    <source>
        <dbReference type="Proteomes" id="UP000066480"/>
    </source>
</evidence>
<evidence type="ECO:0008006" key="3">
    <source>
        <dbReference type="Google" id="ProtNLM"/>
    </source>
</evidence>
<dbReference type="PATRIC" id="fig|571913.6.peg.1201"/>
<dbReference type="RefSeq" id="WP_052590415.1">
    <property type="nucleotide sequence ID" value="NZ_CP011112.1"/>
</dbReference>
<keyword evidence="2" id="KW-1185">Reference proteome</keyword>
<dbReference type="OrthoDB" id="9796999at2"/>
<organism evidence="1 2">
    <name type="scientific">Luteipulveratus mongoliensis</name>
    <dbReference type="NCBI Taxonomy" id="571913"/>
    <lineage>
        <taxon>Bacteria</taxon>
        <taxon>Bacillati</taxon>
        <taxon>Actinomycetota</taxon>
        <taxon>Actinomycetes</taxon>
        <taxon>Micrococcales</taxon>
        <taxon>Dermacoccaceae</taxon>
        <taxon>Luteipulveratus</taxon>
    </lineage>
</organism>
<gene>
    <name evidence="1" type="ORF">VV02_05895</name>
</gene>
<evidence type="ECO:0000313" key="1">
    <source>
        <dbReference type="EMBL" id="AKU15504.1"/>
    </source>
</evidence>
<accession>A0A0K1JFL9</accession>
<name>A0A0K1JFL9_9MICO</name>
<protein>
    <recommendedName>
        <fullName evidence="3">Bacteriocin-protection protein</fullName>
    </recommendedName>
</protein>
<dbReference type="Proteomes" id="UP000066480">
    <property type="component" value="Chromosome"/>
</dbReference>
<dbReference type="Pfam" id="PF13376">
    <property type="entry name" value="OmdA"/>
    <property type="match status" value="1"/>
</dbReference>
<sequence length="218" mass="24958">MTQIGTPGGSPERPAVFFADAAEWRRWLAANHATETQVWMGLYKKHVPDRVLTWEDAVVEALCFGWIDSVAQRIDEDAVRQRFSPRKKGSNWSAVNLDTVQRLIADGRMEPAGLAVYEARRPDRERVYTYEKADAVWPEAYEQQLRAHDTAAAFWDLATPGYRRIVTHWVTSAKQEATRDKRLATLIEDCAAGRLIKSQRYGDEPGWVQRARTTLNLR</sequence>